<dbReference type="SUPFAM" id="SSF49899">
    <property type="entry name" value="Concanavalin A-like lectins/glucanases"/>
    <property type="match status" value="2"/>
</dbReference>
<dbReference type="PANTHER" id="PTHR32305">
    <property type="match status" value="1"/>
</dbReference>
<dbReference type="Gene3D" id="2.60.120.200">
    <property type="match status" value="2"/>
</dbReference>
<dbReference type="InterPro" id="IPR050708">
    <property type="entry name" value="T6SS_VgrG/RHS"/>
</dbReference>
<dbReference type="InterPro" id="IPR022385">
    <property type="entry name" value="Rhs_assc_core"/>
</dbReference>
<name>A0A1V9FY21_9BACT</name>
<dbReference type="GO" id="GO:0005975">
    <property type="term" value="P:carbohydrate metabolic process"/>
    <property type="evidence" value="ECO:0007669"/>
    <property type="project" value="UniProtKB-ARBA"/>
</dbReference>
<proteinExistence type="predicted"/>
<sequence>MTVQHFIRRILVLFFLLCLPATVLLAASESYIQTLTGKIKQGDSCVVIDDKFVHLSLNDWNSIQHLSVDNIVSFELRFDTSVYYQSKSFTCTLNVSVKYFTSRDQTVPDEINNVNLVVKYDTAKGAFYPANAHYKFKNAFKVVVVVNSITSQEWGNDIPAVFRLKNQILVERKYPFNPNATGPLQADITNIDMQSFGGNALTLMAAGFFTGVTTNSDQLVVSWNPADFGNPEEYDIEWAFIDKLSTNGQAILSTYANGGTVPKDKALQWMVNDNSRVTIRSSSYTINLPYPDGYVLVRVRGVSYQAVTNLRLTGIWDNDNGSGFALCAPVTAQEPGMNYQYSAAFAEEGKRKEVITYFDATLRQRQAVTLSNSDQTKVPNTATDRQETATVLETIYDQMGRPAVNVLPAPTNSKSLNYYQNFNLNSSGNALSHTDITLNNTCTASVGPLSVSSGAGQYYSPGNPFLNDPDFYFTKYVPDAQQYPYALTQYMPDNTGRVRRQSGVGYTLRNGSGRETRYFYSKPGQRELYRIFGMEVGDCSHYLKNVVVDPNGQASVSYIDANGKTIATALAGGRPDGVDALPSAAVGQPRARINETVITPANFTRNAAGMVMTATSTFTAEVKGTFDLHYSVNPAALVTTHSLGQFCSNCYYDVLVEVRNDCGTLVNSATTAPFTINDVTCNPNAAPAPGTLNVVVDELGVYTVTYTLRLSQDAINYQTDYYINNNSDLKKLQAFFEEKLNAIDLAGCYTTCEACKTLGSTPDAFRQKVLDLLATSKFSGVLATPAVQQWITDTWNTLKTNCANISCNVTSACDDYLIQMKQDVKPGGQYALYSVVEQNDVNVYSYVDRSINVLRFYNLNDPGNTEIYNFSYVDDNGNTVLIRELSESDFIRAYIDHPEWADMFVKKHIEYCSYLFCKDQSYSPVDKNNESSYNFDRTIRELSTGDDAISRGYFNRSNIYALVNADPFFNGGRGSGLKTSMITELGILSDVLGIVVKDNNNTPVPGKNILQFIDWMLYCKPNTNPTDYNAVYSSWTSCNPSATCRSTTLEWEFYRNYYLQLKSKYVNQVKAQVSPGCTDCFIGKDALLSASNTSMLLSCAQNGSNVSACPAANEFYSSEGTALPPVIETGHRLWQIPFHIYHSNGNVTRDVNITVNYTKTKFFVTTESGSFTVTMPAGTSEVLLYETDEWYDDNGDHAVSDEEITSTRYQLSTVACPAPPNVRPSSVCLQDPNYALYQDKHRIFNDFIDLSSYLNCLNETPTPTPTDAEVLDQVRADAVVGLDDMRNLWAEQLRAARDEEAIFSSISDNTISNLADDLKAVAQANIQYANTRETIRAASTVANGGATSKGFHSFAEVFSYYISSSLISKGFSEDLLSGPFPYDKNPIGTNLNSGEINSTICSNLTALKNRYTAAGSSGSFYDYLKLELDDDMVLTSAQLQDLETRCAAGCRYLNEPVLLPVALSTPAPTNPDHPFVSCSRVTALKTAFLQKYPGIDQSSKLYRVLFTNYCNHALGYALTSSDYIAFTEKCLINNTAVLYNKPASPIVPVNDFICQGNSIMTAYEQAGQEYDRYIVLERQRFRNLYISKCLGTDASATIEGEQYEYHYTLYYYDQSGNLVKTIPPEGVRFLTESQIDQIETMRKLGISTCEDDGITKVADKTAALNTVSSVLQSNSAKAIELWLSNIDAVNGGQVRFITPDNKYMYQAAIANKKLWVELYSLQPGTSGDITVTLSNQMVADISSITIQKWSHVVVQSNNVTADTWDVYLNGVKLTLLSAPGTPYPFDWSIIAGYTLPAEVIEPLKHIRVYSRLLTATEVYQNYAQPCFSIAETLKGTNSPLQIWGRFNLSSLCNPVSETVNVFNQGALLVNANLNQASKALPNITNNFTVEFWAKPAQPHEIDAQSQSGTAGTSGQQYVIYPDDGGAAATGRAGMGISVGTNGVSVYELATGYMPPLLVWQGDMTAGKHVAVVYNNNTPSLYINGQLVKTGLASTKQYVYPSYNFGGGTYGFMPGVIDEVRIWNVARTAQEISANYQQGITPSSVTGLVGYWPMDPDNGTVVADVSCNHNNVTLPASGYSWVNSGSNIYNTVNRDALNNFIVPFHGMPTTYAYNSLNQVIKQTSPDGGTARFWYDRLGKLAVSQNAEQLQPLAPGASANRYSYTKYDAFDRIVEVGEKVNAGSSMDETTARDNAALQTWMQSGQNSQITQTIYDEAPSYAPGLLTNLRKRISASVVWDGSIGSTRTAATYYSYDFIGNLKTLYQENQQLSAFDAVTGIKRIDYNYDLVCGKVNKLRYQEGKGDQFYYSYRYDADNRLVEASTSRDGLTWNTEATYRYYLHGLLARTELGNNKVQGLDYAYTLQGWLKGINSQQLDATKDMSQDGDPTSAFQWVARDVMSFSLGYFNGDYQAINNSAAAFGMTYQPAPQPNTISGNELFNSNITNATLAINKLDNGALKGYSYRYDQLNRLKQMRMHDLAGVVGTKWDNNSILPAYQEDISYDGNGNIVTYKRNGNVNNVAPVNYQMDNLTYKYNVDNSGNLVNNKLRNVSEDPGLPASNYATDLDGQADDYYAYDNIGNLKQEGTDLNPERKIYWTVYRKIKQVELLANNVVNKRLSYKYDAVGNRIVKSVETPGVSTQYTFYVRDQQGNVLGVYTRNVPTDGSPGNFKWIEQHLYGSSRLGMWHPNIDVTSAWTAPGVGNGQINIGEREYELNNHLGNILATISDSKTGIDVGNNGTIDYYEANVLTASDYYPFGMQMPGRIFNSGNYRYGFNGKENDNEVKGDGNQQDYGMRIYDPRIGKFLSVDPLTKDYPWYTPYQFSGNKPLRMVDLDGAEDSDPFFGREDDGMVLVNLFNRAIDGATNVLIALTYPQDEGWLIRRGLKNQGYNLPDNGSLDVRLSELFDIKKENRQFVIIPERNAMQKLFDLGISALDVAAVFPSKGSPYLAMVKATPLTAGTIADILKTLRMSERVKRIKEFLDPLRGDGVKLSEFEAESGALLEEAYDIKLRELKPGEIGDYAVESGKINGINVAGKTIDQTGVPLSGVGKFKMEKFYAQIKRHLREKQGAYFILIDLRHFSEQERAEVLKHLSDNFSNDASRIITIQ</sequence>
<dbReference type="EMBL" id="LVYD01000046">
    <property type="protein sequence ID" value="OQP63237.1"/>
    <property type="molecule type" value="Genomic_DNA"/>
</dbReference>
<protein>
    <submittedName>
        <fullName evidence="1">Uncharacterized protein</fullName>
    </submittedName>
</protein>
<keyword evidence="2" id="KW-1185">Reference proteome</keyword>
<dbReference type="NCBIfam" id="TIGR03696">
    <property type="entry name" value="Rhs_assc_core"/>
    <property type="match status" value="1"/>
</dbReference>
<dbReference type="OrthoDB" id="2972467at2"/>
<dbReference type="Proteomes" id="UP000192796">
    <property type="component" value="Unassembled WGS sequence"/>
</dbReference>
<comment type="caution">
    <text evidence="1">The sequence shown here is derived from an EMBL/GenBank/DDBJ whole genome shotgun (WGS) entry which is preliminary data.</text>
</comment>
<evidence type="ECO:0000313" key="1">
    <source>
        <dbReference type="EMBL" id="OQP63237.1"/>
    </source>
</evidence>
<dbReference type="Pfam" id="PF13385">
    <property type="entry name" value="Laminin_G_3"/>
    <property type="match status" value="1"/>
</dbReference>
<dbReference type="PANTHER" id="PTHR32305:SF15">
    <property type="entry name" value="PROTEIN RHSA-RELATED"/>
    <property type="match status" value="1"/>
</dbReference>
<reference evidence="1 2" key="1">
    <citation type="submission" date="2016-03" db="EMBL/GenBank/DDBJ databases">
        <title>Niastella vici sp. nov., isolated from farmland soil.</title>
        <authorList>
            <person name="Chen L."/>
            <person name="Wang D."/>
            <person name="Yang S."/>
            <person name="Wang G."/>
        </authorList>
    </citation>
    <scope>NUCLEOTIDE SEQUENCE [LARGE SCALE GENOMIC DNA]</scope>
    <source>
        <strain evidence="1 2">DJ57</strain>
    </source>
</reference>
<dbReference type="GO" id="GO:0004553">
    <property type="term" value="F:hydrolase activity, hydrolyzing O-glycosyl compounds"/>
    <property type="evidence" value="ECO:0007669"/>
    <property type="project" value="UniProtKB-ARBA"/>
</dbReference>
<dbReference type="InterPro" id="IPR013320">
    <property type="entry name" value="ConA-like_dom_sf"/>
</dbReference>
<dbReference type="Gene3D" id="2.180.10.10">
    <property type="entry name" value="RHS repeat-associated core"/>
    <property type="match status" value="1"/>
</dbReference>
<gene>
    <name evidence="1" type="ORF">A3860_25445</name>
</gene>
<accession>A0A1V9FY21</accession>
<dbReference type="RefSeq" id="WP_158085281.1">
    <property type="nucleotide sequence ID" value="NZ_LVYD01000046.1"/>
</dbReference>
<organism evidence="1 2">
    <name type="scientific">Niastella vici</name>
    <dbReference type="NCBI Taxonomy" id="1703345"/>
    <lineage>
        <taxon>Bacteria</taxon>
        <taxon>Pseudomonadati</taxon>
        <taxon>Bacteroidota</taxon>
        <taxon>Chitinophagia</taxon>
        <taxon>Chitinophagales</taxon>
        <taxon>Chitinophagaceae</taxon>
        <taxon>Niastella</taxon>
    </lineage>
</organism>
<evidence type="ECO:0000313" key="2">
    <source>
        <dbReference type="Proteomes" id="UP000192796"/>
    </source>
</evidence>
<dbReference type="CDD" id="cd20726">
    <property type="entry name" value="CDI_toxin_BpE479_tRNase-like"/>
    <property type="match status" value="1"/>
</dbReference>
<dbReference type="STRING" id="1703345.A3860_25445"/>